<evidence type="ECO:0000313" key="3">
    <source>
        <dbReference type="Proteomes" id="UP000019678"/>
    </source>
</evidence>
<feature type="domain" description="PPM-type phosphatase" evidence="1">
    <location>
        <begin position="4"/>
        <end position="252"/>
    </location>
</feature>
<dbReference type="Proteomes" id="UP000019678">
    <property type="component" value="Unassembled WGS sequence"/>
</dbReference>
<sequence>MGSRLHFEAAAGTHIGPVRRKNDDSFAALPELGLFMVADGIGGRPGGDIASRMAVDTVRTCFEEDDPDETWPYAIEPTQEREQLQFIHAVRTANNAIFERAVRTPTLRGMGTTFTGVYVRGERAFVAHVGDTRGYRLRRGQLDLLTDDHSVLGEARRYGVLLDDSVDDRLAGILMRSVGTERRVDVDTRVEVLDPGDVLLLCSDGLWEPVDEADLRATLASDDTPDDMVTRLIHHALERGTTDNVTCVVVRVA</sequence>
<dbReference type="InterPro" id="IPR001932">
    <property type="entry name" value="PPM-type_phosphatase-like_dom"/>
</dbReference>
<evidence type="ECO:0000259" key="1">
    <source>
        <dbReference type="PROSITE" id="PS51746"/>
    </source>
</evidence>
<dbReference type="SUPFAM" id="SSF81606">
    <property type="entry name" value="PP2C-like"/>
    <property type="match status" value="1"/>
</dbReference>
<dbReference type="PROSITE" id="PS51746">
    <property type="entry name" value="PPM_2"/>
    <property type="match status" value="1"/>
</dbReference>
<dbReference type="CDD" id="cd00143">
    <property type="entry name" value="PP2Cc"/>
    <property type="match status" value="1"/>
</dbReference>
<dbReference type="SMART" id="SM00332">
    <property type="entry name" value="PP2Cc"/>
    <property type="match status" value="1"/>
</dbReference>
<dbReference type="STRING" id="1192034.CAP_6735"/>
<keyword evidence="3" id="KW-1185">Reference proteome</keyword>
<gene>
    <name evidence="2" type="ORF">CAP_6735</name>
</gene>
<dbReference type="InterPro" id="IPR036457">
    <property type="entry name" value="PPM-type-like_dom_sf"/>
</dbReference>
<protein>
    <submittedName>
        <fullName evidence="2">Protein serine/threonine phosphatase PrpC, regulation of stationary phase</fullName>
    </submittedName>
</protein>
<dbReference type="eggNOG" id="COG0631">
    <property type="taxonomic scope" value="Bacteria"/>
</dbReference>
<accession>A0A017T001</accession>
<dbReference type="GO" id="GO:0004722">
    <property type="term" value="F:protein serine/threonine phosphatase activity"/>
    <property type="evidence" value="ECO:0007669"/>
    <property type="project" value="InterPro"/>
</dbReference>
<comment type="caution">
    <text evidence="2">The sequence shown here is derived from an EMBL/GenBank/DDBJ whole genome shotgun (WGS) entry which is preliminary data.</text>
</comment>
<proteinExistence type="predicted"/>
<reference evidence="2 3" key="1">
    <citation type="submission" date="2013-05" db="EMBL/GenBank/DDBJ databases">
        <title>Genome assembly of Chondromyces apiculatus DSM 436.</title>
        <authorList>
            <person name="Sharma G."/>
            <person name="Khatri I."/>
            <person name="Kaur C."/>
            <person name="Mayilraj S."/>
            <person name="Subramanian S."/>
        </authorList>
    </citation>
    <scope>NUCLEOTIDE SEQUENCE [LARGE SCALE GENOMIC DNA]</scope>
    <source>
        <strain evidence="2 3">DSM 436</strain>
    </source>
</reference>
<dbReference type="RefSeq" id="WP_044247333.1">
    <property type="nucleotide sequence ID" value="NZ_ASRX01000059.1"/>
</dbReference>
<organism evidence="2 3">
    <name type="scientific">Chondromyces apiculatus DSM 436</name>
    <dbReference type="NCBI Taxonomy" id="1192034"/>
    <lineage>
        <taxon>Bacteria</taxon>
        <taxon>Pseudomonadati</taxon>
        <taxon>Myxococcota</taxon>
        <taxon>Polyangia</taxon>
        <taxon>Polyangiales</taxon>
        <taxon>Polyangiaceae</taxon>
        <taxon>Chondromyces</taxon>
    </lineage>
</organism>
<evidence type="ECO:0000313" key="2">
    <source>
        <dbReference type="EMBL" id="EYF02528.1"/>
    </source>
</evidence>
<dbReference type="Gene3D" id="3.60.40.10">
    <property type="entry name" value="PPM-type phosphatase domain"/>
    <property type="match status" value="1"/>
</dbReference>
<name>A0A017T001_9BACT</name>
<dbReference type="InterPro" id="IPR015655">
    <property type="entry name" value="PP2C"/>
</dbReference>
<dbReference type="PANTHER" id="PTHR47992">
    <property type="entry name" value="PROTEIN PHOSPHATASE"/>
    <property type="match status" value="1"/>
</dbReference>
<dbReference type="Pfam" id="PF13672">
    <property type="entry name" value="PP2C_2"/>
    <property type="match status" value="1"/>
</dbReference>
<dbReference type="AlphaFoldDB" id="A0A017T001"/>
<dbReference type="OrthoDB" id="5496340at2"/>
<dbReference type="EMBL" id="ASRX01000059">
    <property type="protein sequence ID" value="EYF02528.1"/>
    <property type="molecule type" value="Genomic_DNA"/>
</dbReference>
<dbReference type="SMART" id="SM00331">
    <property type="entry name" value="PP2C_SIG"/>
    <property type="match status" value="1"/>
</dbReference>